<proteinExistence type="predicted"/>
<dbReference type="AlphaFoldDB" id="A0A840I7P6"/>
<accession>A0A840I7P6</accession>
<keyword evidence="3" id="KW-1185">Reference proteome</keyword>
<evidence type="ECO:0000313" key="3">
    <source>
        <dbReference type="Proteomes" id="UP000563524"/>
    </source>
</evidence>
<evidence type="ECO:0000256" key="1">
    <source>
        <dbReference type="SAM" id="Phobius"/>
    </source>
</evidence>
<keyword evidence="1" id="KW-0812">Transmembrane</keyword>
<reference evidence="2 3" key="1">
    <citation type="submission" date="2020-08" db="EMBL/GenBank/DDBJ databases">
        <title>Genomic Encyclopedia of Type Strains, Phase IV (KMG-IV): sequencing the most valuable type-strain genomes for metagenomic binning, comparative biology and taxonomic classification.</title>
        <authorList>
            <person name="Goeker M."/>
        </authorList>
    </citation>
    <scope>NUCLEOTIDE SEQUENCE [LARGE SCALE GENOMIC DNA]</scope>
    <source>
        <strain evidence="2 3">DSM 102850</strain>
    </source>
</reference>
<dbReference type="RefSeq" id="WP_183819571.1">
    <property type="nucleotide sequence ID" value="NZ_JACHOB010000007.1"/>
</dbReference>
<gene>
    <name evidence="2" type="ORF">GGQ59_002744</name>
</gene>
<name>A0A840I7P6_9PROT</name>
<dbReference type="EMBL" id="JACHOB010000007">
    <property type="protein sequence ID" value="MBB4660194.1"/>
    <property type="molecule type" value="Genomic_DNA"/>
</dbReference>
<keyword evidence="1" id="KW-0472">Membrane</keyword>
<feature type="transmembrane region" description="Helical" evidence="1">
    <location>
        <begin position="35"/>
        <end position="53"/>
    </location>
</feature>
<organism evidence="2 3">
    <name type="scientific">Parvularcula dongshanensis</name>
    <dbReference type="NCBI Taxonomy" id="1173995"/>
    <lineage>
        <taxon>Bacteria</taxon>
        <taxon>Pseudomonadati</taxon>
        <taxon>Pseudomonadota</taxon>
        <taxon>Alphaproteobacteria</taxon>
        <taxon>Parvularculales</taxon>
        <taxon>Parvularculaceae</taxon>
        <taxon>Parvularcula</taxon>
    </lineage>
</organism>
<evidence type="ECO:0000313" key="2">
    <source>
        <dbReference type="EMBL" id="MBB4660194.1"/>
    </source>
</evidence>
<sequence>MKRLLALLAILAGAGVGIGFGLVVDGDLYVEADWAWRWLGTPLVVLFTLWVVVRVRWSVTSGKGLGEGPLL</sequence>
<dbReference type="Proteomes" id="UP000563524">
    <property type="component" value="Unassembled WGS sequence"/>
</dbReference>
<protein>
    <submittedName>
        <fullName evidence="2">Uncharacterized protein</fullName>
    </submittedName>
</protein>
<keyword evidence="1" id="KW-1133">Transmembrane helix</keyword>
<comment type="caution">
    <text evidence="2">The sequence shown here is derived from an EMBL/GenBank/DDBJ whole genome shotgun (WGS) entry which is preliminary data.</text>
</comment>